<dbReference type="VEuPathDB" id="FungiDB:FUN_002231"/>
<name>A0A2I1HJU3_9GLOM</name>
<evidence type="ECO:0000313" key="2">
    <source>
        <dbReference type="Proteomes" id="UP000234323"/>
    </source>
</evidence>
<dbReference type="VEuPathDB" id="FungiDB:RhiirA1_446717"/>
<dbReference type="SUPFAM" id="SSF53098">
    <property type="entry name" value="Ribonuclease H-like"/>
    <property type="match status" value="1"/>
</dbReference>
<keyword evidence="2" id="KW-1185">Reference proteome</keyword>
<proteinExistence type="predicted"/>
<dbReference type="InterPro" id="IPR012337">
    <property type="entry name" value="RNaseH-like_sf"/>
</dbReference>
<accession>A0A2I1HJU3</accession>
<reference evidence="1 2" key="1">
    <citation type="submission" date="2015-10" db="EMBL/GenBank/DDBJ databases">
        <title>Genome analyses suggest a sexual origin of heterokaryosis in a supposedly ancient asexual fungus.</title>
        <authorList>
            <person name="Ropars J."/>
            <person name="Sedzielewska K."/>
            <person name="Noel J."/>
            <person name="Charron P."/>
            <person name="Farinelli L."/>
            <person name="Marton T."/>
            <person name="Kruger M."/>
            <person name="Pelin A."/>
            <person name="Brachmann A."/>
            <person name="Corradi N."/>
        </authorList>
    </citation>
    <scope>NUCLEOTIDE SEQUENCE [LARGE SCALE GENOMIC DNA]</scope>
    <source>
        <strain evidence="1 2">A4</strain>
    </source>
</reference>
<evidence type="ECO:0008006" key="3">
    <source>
        <dbReference type="Google" id="ProtNLM"/>
    </source>
</evidence>
<dbReference type="EMBL" id="LLXI01003387">
    <property type="protein sequence ID" value="PKY59153.1"/>
    <property type="molecule type" value="Genomic_DNA"/>
</dbReference>
<feature type="non-terminal residue" evidence="1">
    <location>
        <position position="1"/>
    </location>
</feature>
<comment type="caution">
    <text evidence="1">The sequence shown here is derived from an EMBL/GenBank/DDBJ whole genome shotgun (WGS) entry which is preliminary data.</text>
</comment>
<dbReference type="AlphaFoldDB" id="A0A2I1HJU3"/>
<sequence>SLIFYWDKPNDAGLIAFLLDPRYKELDFVELEDDKNRIIQKLCDEFSNNFSDKSPQVIEFPNDSITPTQDTESSLRSHKEYRQRRQMKIKKVGRLNSGNNNSDEINNYLSIPVALEKENPLDCERLFSHANNLITVKRTRLDTDLAGKMLFLKRNLNSMQVFAKEWDEVEEIVQTS</sequence>
<gene>
    <name evidence="1" type="ORF">RhiirA4_481662</name>
</gene>
<dbReference type="Proteomes" id="UP000234323">
    <property type="component" value="Unassembled WGS sequence"/>
</dbReference>
<evidence type="ECO:0000313" key="1">
    <source>
        <dbReference type="EMBL" id="PKY59153.1"/>
    </source>
</evidence>
<organism evidence="1 2">
    <name type="scientific">Rhizophagus irregularis</name>
    <dbReference type="NCBI Taxonomy" id="588596"/>
    <lineage>
        <taxon>Eukaryota</taxon>
        <taxon>Fungi</taxon>
        <taxon>Fungi incertae sedis</taxon>
        <taxon>Mucoromycota</taxon>
        <taxon>Glomeromycotina</taxon>
        <taxon>Glomeromycetes</taxon>
        <taxon>Glomerales</taxon>
        <taxon>Glomeraceae</taxon>
        <taxon>Rhizophagus</taxon>
    </lineage>
</organism>
<protein>
    <recommendedName>
        <fullName evidence="3">HAT C-terminal dimerisation domain-containing protein</fullName>
    </recommendedName>
</protein>
<dbReference type="VEuPathDB" id="FungiDB:RhiirFUN_007940"/>